<dbReference type="AlphaFoldDB" id="A0A5N3PJ40"/>
<feature type="domain" description="Glycosyl transferase family 1" evidence="3">
    <location>
        <begin position="194"/>
        <end position="354"/>
    </location>
</feature>
<dbReference type="Gene3D" id="3.40.50.2000">
    <property type="entry name" value="Glycogen Phosphorylase B"/>
    <property type="match status" value="2"/>
</dbReference>
<dbReference type="CDD" id="cd03811">
    <property type="entry name" value="GT4_GT28_WabH-like"/>
    <property type="match status" value="1"/>
</dbReference>
<name>A0A5N3PJ40_9HYPH</name>
<sequence>MTSKTRACKVLFVINSLEGGGAERVVCTLASALAEAEEHWAVTLVTLDRGEDMYAPSPRVTRTPLDSGGRLLSSIHVLLRVMRENRPDVVVSFLTRANCAAIACSRLLRIPCIISERVHTTSHFSSGGFRGLRKLAVRCFYPYADRVIAVSRGVGDDLVRNYGLTTRQMVTIHNTIEIDRIAHAARAEPSIVLPADYIVAVGRLVTNKNFSMLLRSYARANITSALVILGEGPERSGLTALAAALGIADRVHMPGYIPNPHAIVARARFYVSSSNAEGFPNAMLEAMCVRQPVVATDCDSGPAEILQGETGGPKALTLTRAPFGILVPTDDEHAMSAALRVMEDPETRARFAVAAWRRAHQFDPGHVISRYKAVISAVVPIAAFRGRTAESL</sequence>
<protein>
    <submittedName>
        <fullName evidence="5">Glycosyltransferase</fullName>
    </submittedName>
</protein>
<comment type="caution">
    <text evidence="5">The sequence shown here is derived from an EMBL/GenBank/DDBJ whole genome shotgun (WGS) entry which is preliminary data.</text>
</comment>
<dbReference type="OrthoDB" id="7847955at2"/>
<reference evidence="5 6" key="1">
    <citation type="journal article" date="2019" name="Microorganisms">
        <title>Genome Insights into the Novel Species Microvirga brassicacearum, a Rapeseed Endophyte with Biotechnological Potential.</title>
        <authorList>
            <person name="Jimenez-Gomez A."/>
            <person name="Saati-Santamaria Z."/>
            <person name="Igual J.M."/>
            <person name="Rivas R."/>
            <person name="Mateos P.F."/>
            <person name="Garcia-Fraile P."/>
        </authorList>
    </citation>
    <scope>NUCLEOTIDE SEQUENCE [LARGE SCALE GENOMIC DNA]</scope>
    <source>
        <strain evidence="5 6">CDVBN77</strain>
    </source>
</reference>
<dbReference type="EMBL" id="VCMV01000001">
    <property type="protein sequence ID" value="KAB0269759.1"/>
    <property type="molecule type" value="Genomic_DNA"/>
</dbReference>
<feature type="domain" description="Glycosyltransferase subfamily 4-like N-terminal" evidence="4">
    <location>
        <begin position="20"/>
        <end position="180"/>
    </location>
</feature>
<organism evidence="5 6">
    <name type="scientific">Microvirga brassicacearum</name>
    <dbReference type="NCBI Taxonomy" id="2580413"/>
    <lineage>
        <taxon>Bacteria</taxon>
        <taxon>Pseudomonadati</taxon>
        <taxon>Pseudomonadota</taxon>
        <taxon>Alphaproteobacteria</taxon>
        <taxon>Hyphomicrobiales</taxon>
        <taxon>Methylobacteriaceae</taxon>
        <taxon>Microvirga</taxon>
    </lineage>
</organism>
<dbReference type="PANTHER" id="PTHR12526:SF510">
    <property type="entry name" value="D-INOSITOL 3-PHOSPHATE GLYCOSYLTRANSFERASE"/>
    <property type="match status" value="1"/>
</dbReference>
<dbReference type="InterPro" id="IPR028098">
    <property type="entry name" value="Glyco_trans_4-like_N"/>
</dbReference>
<dbReference type="RefSeq" id="WP_150941652.1">
    <property type="nucleotide sequence ID" value="NZ_VCMV01000001.1"/>
</dbReference>
<evidence type="ECO:0000256" key="2">
    <source>
        <dbReference type="ARBA" id="ARBA00022679"/>
    </source>
</evidence>
<keyword evidence="2 5" id="KW-0808">Transferase</keyword>
<evidence type="ECO:0000256" key="1">
    <source>
        <dbReference type="ARBA" id="ARBA00022676"/>
    </source>
</evidence>
<dbReference type="PANTHER" id="PTHR12526">
    <property type="entry name" value="GLYCOSYLTRANSFERASE"/>
    <property type="match status" value="1"/>
</dbReference>
<evidence type="ECO:0000313" key="6">
    <source>
        <dbReference type="Proteomes" id="UP000325684"/>
    </source>
</evidence>
<keyword evidence="6" id="KW-1185">Reference proteome</keyword>
<proteinExistence type="predicted"/>
<accession>A0A5N3PJ40</accession>
<dbReference type="InterPro" id="IPR001296">
    <property type="entry name" value="Glyco_trans_1"/>
</dbReference>
<dbReference type="Proteomes" id="UP000325684">
    <property type="component" value="Unassembled WGS sequence"/>
</dbReference>
<keyword evidence="1" id="KW-0328">Glycosyltransferase</keyword>
<dbReference type="Pfam" id="PF00534">
    <property type="entry name" value="Glycos_transf_1"/>
    <property type="match status" value="1"/>
</dbReference>
<dbReference type="Pfam" id="PF13439">
    <property type="entry name" value="Glyco_transf_4"/>
    <property type="match status" value="1"/>
</dbReference>
<dbReference type="SUPFAM" id="SSF53756">
    <property type="entry name" value="UDP-Glycosyltransferase/glycogen phosphorylase"/>
    <property type="match status" value="1"/>
</dbReference>
<gene>
    <name evidence="5" type="ORF">FEZ63_00375</name>
</gene>
<evidence type="ECO:0000259" key="4">
    <source>
        <dbReference type="Pfam" id="PF13439"/>
    </source>
</evidence>
<evidence type="ECO:0000259" key="3">
    <source>
        <dbReference type="Pfam" id="PF00534"/>
    </source>
</evidence>
<dbReference type="GO" id="GO:0016757">
    <property type="term" value="F:glycosyltransferase activity"/>
    <property type="evidence" value="ECO:0007669"/>
    <property type="project" value="UniProtKB-KW"/>
</dbReference>
<evidence type="ECO:0000313" key="5">
    <source>
        <dbReference type="EMBL" id="KAB0269759.1"/>
    </source>
</evidence>